<feature type="repeat" description="ANK" evidence="1">
    <location>
        <begin position="239"/>
        <end position="272"/>
    </location>
</feature>
<dbReference type="STRING" id="158441.A0A226EL68"/>
<dbReference type="Pfam" id="PF12796">
    <property type="entry name" value="Ank_2"/>
    <property type="match status" value="1"/>
</dbReference>
<keyword evidence="3" id="KW-1185">Reference proteome</keyword>
<accession>A0A226EL68</accession>
<feature type="repeat" description="ANK" evidence="1">
    <location>
        <begin position="274"/>
        <end position="306"/>
    </location>
</feature>
<dbReference type="AlphaFoldDB" id="A0A226EL68"/>
<dbReference type="SMART" id="SM00248">
    <property type="entry name" value="ANK"/>
    <property type="match status" value="3"/>
</dbReference>
<dbReference type="GO" id="GO:0005634">
    <property type="term" value="C:nucleus"/>
    <property type="evidence" value="ECO:0007669"/>
    <property type="project" value="TreeGrafter"/>
</dbReference>
<sequence>MSSALSARIRNHYAPPWVANNGLRVERRSHDHFWLTWNLSPNSDSSVPPSATASGETSLGGVVDCTGMRVRGGVPASSDGLDGPWYHIESRVGLDEDWKTVYRGYRLRIQIGDLLPNTTYYFRMKRNGDMDWGTEIIAATDATPPFADDLHLAVLNNAEDLVLRIIAGSSSSDLRRMLVTCSPLGMTPLMIACQQGNYNMVNVLLKSGSIPSSTSSHSNAARYFIDLVGLQCIEDQDGFGWTPLLRAAIVGSSSALVQLLCEKGADCNVLDKLGMKSVLMAATLNSNLDHVKILLAQGADPDYKNDVGRSALDMAAEGTNAAYEAEDFDAFFKNLEIEEMILNRSCERETIPGRSPSFIASMLRTDQRKYFPSHLTGPLSKALNEASGTMLRQSMHGVRTLMKESTPGTAARRRALEEVAKIARNVKRTGDVGRNNNNNN</sequence>
<dbReference type="EMBL" id="LNIX01000003">
    <property type="protein sequence ID" value="OXA57481.1"/>
    <property type="molecule type" value="Genomic_DNA"/>
</dbReference>
<dbReference type="CDD" id="cd00063">
    <property type="entry name" value="FN3"/>
    <property type="match status" value="1"/>
</dbReference>
<keyword evidence="1" id="KW-0040">ANK repeat</keyword>
<reference evidence="2 3" key="1">
    <citation type="submission" date="2015-12" db="EMBL/GenBank/DDBJ databases">
        <title>The genome of Folsomia candida.</title>
        <authorList>
            <person name="Faddeeva A."/>
            <person name="Derks M.F."/>
            <person name="Anvar Y."/>
            <person name="Smit S."/>
            <person name="Van Straalen N."/>
            <person name="Roelofs D."/>
        </authorList>
    </citation>
    <scope>NUCLEOTIDE SEQUENCE [LARGE SCALE GENOMIC DNA]</scope>
    <source>
        <strain evidence="2 3">VU population</strain>
        <tissue evidence="2">Whole body</tissue>
    </source>
</reference>
<evidence type="ECO:0000313" key="3">
    <source>
        <dbReference type="Proteomes" id="UP000198287"/>
    </source>
</evidence>
<name>A0A226EL68_FOLCA</name>
<dbReference type="InterPro" id="IPR003961">
    <property type="entry name" value="FN3_dom"/>
</dbReference>
<dbReference type="InterPro" id="IPR002110">
    <property type="entry name" value="Ankyrin_rpt"/>
</dbReference>
<dbReference type="Gene3D" id="1.25.40.20">
    <property type="entry name" value="Ankyrin repeat-containing domain"/>
    <property type="match status" value="1"/>
</dbReference>
<dbReference type="PROSITE" id="PS50088">
    <property type="entry name" value="ANK_REPEAT"/>
    <property type="match status" value="3"/>
</dbReference>
<dbReference type="InterPro" id="IPR013783">
    <property type="entry name" value="Ig-like_fold"/>
</dbReference>
<comment type="caution">
    <text evidence="2">The sequence shown here is derived from an EMBL/GenBank/DDBJ whole genome shotgun (WGS) entry which is preliminary data.</text>
</comment>
<dbReference type="InterPro" id="IPR036770">
    <property type="entry name" value="Ankyrin_rpt-contain_sf"/>
</dbReference>
<dbReference type="Gene3D" id="2.60.40.10">
    <property type="entry name" value="Immunoglobulins"/>
    <property type="match status" value="1"/>
</dbReference>
<dbReference type="GO" id="GO:0042981">
    <property type="term" value="P:regulation of apoptotic process"/>
    <property type="evidence" value="ECO:0007669"/>
    <property type="project" value="TreeGrafter"/>
</dbReference>
<dbReference type="PANTHER" id="PTHR24183:SF1">
    <property type="entry name" value="FIBRONECTIN TYPE 3 AND ANKYRIN REPEAT DOMAINS PROTEIN 1"/>
    <property type="match status" value="1"/>
</dbReference>
<organism evidence="2 3">
    <name type="scientific">Folsomia candida</name>
    <name type="common">Springtail</name>
    <dbReference type="NCBI Taxonomy" id="158441"/>
    <lineage>
        <taxon>Eukaryota</taxon>
        <taxon>Metazoa</taxon>
        <taxon>Ecdysozoa</taxon>
        <taxon>Arthropoda</taxon>
        <taxon>Hexapoda</taxon>
        <taxon>Collembola</taxon>
        <taxon>Entomobryomorpha</taxon>
        <taxon>Isotomoidea</taxon>
        <taxon>Isotomidae</taxon>
        <taxon>Proisotominae</taxon>
        <taxon>Folsomia</taxon>
    </lineage>
</organism>
<dbReference type="PANTHER" id="PTHR24183">
    <property type="entry name" value="FIBRONECTIN TYPE 3 AND ANKYRIN REPEAT DOMAINS PROTEIN 1"/>
    <property type="match status" value="1"/>
</dbReference>
<evidence type="ECO:0000313" key="2">
    <source>
        <dbReference type="EMBL" id="OXA57481.1"/>
    </source>
</evidence>
<feature type="repeat" description="ANK" evidence="1">
    <location>
        <begin position="184"/>
        <end position="216"/>
    </location>
</feature>
<protein>
    <submittedName>
        <fullName evidence="2">Fibronectin type 3 and ankyrin repeat domains 1 protein</fullName>
    </submittedName>
</protein>
<proteinExistence type="predicted"/>
<evidence type="ECO:0000256" key="1">
    <source>
        <dbReference type="PROSITE-ProRule" id="PRU00023"/>
    </source>
</evidence>
<dbReference type="Proteomes" id="UP000198287">
    <property type="component" value="Unassembled WGS sequence"/>
</dbReference>
<dbReference type="Pfam" id="PF00023">
    <property type="entry name" value="Ank"/>
    <property type="match status" value="1"/>
</dbReference>
<dbReference type="InterPro" id="IPR036116">
    <property type="entry name" value="FN3_sf"/>
</dbReference>
<dbReference type="SUPFAM" id="SSF48403">
    <property type="entry name" value="Ankyrin repeat"/>
    <property type="match status" value="1"/>
</dbReference>
<gene>
    <name evidence="2" type="ORF">Fcan01_06500</name>
</gene>
<dbReference type="PROSITE" id="PS50297">
    <property type="entry name" value="ANK_REP_REGION"/>
    <property type="match status" value="2"/>
</dbReference>
<dbReference type="SUPFAM" id="SSF49265">
    <property type="entry name" value="Fibronectin type III"/>
    <property type="match status" value="1"/>
</dbReference>